<keyword evidence="5" id="KW-1185">Reference proteome</keyword>
<dbReference type="InterPro" id="IPR001910">
    <property type="entry name" value="Inosine/uridine_hydrolase_dom"/>
</dbReference>
<evidence type="ECO:0000259" key="3">
    <source>
        <dbReference type="Pfam" id="PF01156"/>
    </source>
</evidence>
<dbReference type="Gene3D" id="3.90.245.10">
    <property type="entry name" value="Ribonucleoside hydrolase-like"/>
    <property type="match status" value="1"/>
</dbReference>
<gene>
    <name evidence="4" type="ORF">B0I35DRAFT_500610</name>
</gene>
<name>A0A8K0SG36_9HYPO</name>
<organism evidence="4 5">
    <name type="scientific">Stachybotrys elegans</name>
    <dbReference type="NCBI Taxonomy" id="80388"/>
    <lineage>
        <taxon>Eukaryota</taxon>
        <taxon>Fungi</taxon>
        <taxon>Dikarya</taxon>
        <taxon>Ascomycota</taxon>
        <taxon>Pezizomycotina</taxon>
        <taxon>Sordariomycetes</taxon>
        <taxon>Hypocreomycetidae</taxon>
        <taxon>Hypocreales</taxon>
        <taxon>Stachybotryaceae</taxon>
        <taxon>Stachybotrys</taxon>
    </lineage>
</organism>
<comment type="caution">
    <text evidence="4">The sequence shown here is derived from an EMBL/GenBank/DDBJ whole genome shotgun (WGS) entry which is preliminary data.</text>
</comment>
<dbReference type="OrthoDB" id="432381at2759"/>
<keyword evidence="2" id="KW-0732">Signal</keyword>
<comment type="similarity">
    <text evidence="1">Belongs to the IUNH family.</text>
</comment>
<dbReference type="PANTHER" id="PTHR46190">
    <property type="entry name" value="SI:CH211-201H21.5-RELATED"/>
    <property type="match status" value="1"/>
</dbReference>
<feature type="signal peptide" evidence="2">
    <location>
        <begin position="1"/>
        <end position="19"/>
    </location>
</feature>
<reference evidence="4" key="1">
    <citation type="journal article" date="2021" name="Nat. Commun.">
        <title>Genetic determinants of endophytism in the Arabidopsis root mycobiome.</title>
        <authorList>
            <person name="Mesny F."/>
            <person name="Miyauchi S."/>
            <person name="Thiergart T."/>
            <person name="Pickel B."/>
            <person name="Atanasova L."/>
            <person name="Karlsson M."/>
            <person name="Huettel B."/>
            <person name="Barry K.W."/>
            <person name="Haridas S."/>
            <person name="Chen C."/>
            <person name="Bauer D."/>
            <person name="Andreopoulos W."/>
            <person name="Pangilinan J."/>
            <person name="LaButti K."/>
            <person name="Riley R."/>
            <person name="Lipzen A."/>
            <person name="Clum A."/>
            <person name="Drula E."/>
            <person name="Henrissat B."/>
            <person name="Kohler A."/>
            <person name="Grigoriev I.V."/>
            <person name="Martin F.M."/>
            <person name="Hacquard S."/>
        </authorList>
    </citation>
    <scope>NUCLEOTIDE SEQUENCE</scope>
    <source>
        <strain evidence="4">MPI-CAGE-CH-0235</strain>
    </source>
</reference>
<keyword evidence="4" id="KW-0378">Hydrolase</keyword>
<evidence type="ECO:0000313" key="5">
    <source>
        <dbReference type="Proteomes" id="UP000813444"/>
    </source>
</evidence>
<feature type="domain" description="Inosine/uridine-preferring nucleoside hydrolase" evidence="3">
    <location>
        <begin position="24"/>
        <end position="347"/>
    </location>
</feature>
<accession>A0A8K0SG36</accession>
<feature type="chain" id="PRO_5035428734" evidence="2">
    <location>
        <begin position="20"/>
        <end position="374"/>
    </location>
</feature>
<evidence type="ECO:0000313" key="4">
    <source>
        <dbReference type="EMBL" id="KAH7302913.1"/>
    </source>
</evidence>
<dbReference type="PANTHER" id="PTHR46190:SF1">
    <property type="entry name" value="SI:CH211-201H21.5"/>
    <property type="match status" value="1"/>
</dbReference>
<dbReference type="EMBL" id="JAGPNK010000047">
    <property type="protein sequence ID" value="KAH7302913.1"/>
    <property type="molecule type" value="Genomic_DNA"/>
</dbReference>
<dbReference type="Proteomes" id="UP000813444">
    <property type="component" value="Unassembled WGS sequence"/>
</dbReference>
<dbReference type="GO" id="GO:0016799">
    <property type="term" value="F:hydrolase activity, hydrolyzing N-glycosyl compounds"/>
    <property type="evidence" value="ECO:0007669"/>
    <property type="project" value="InterPro"/>
</dbReference>
<dbReference type="Pfam" id="PF01156">
    <property type="entry name" value="IU_nuc_hydro"/>
    <property type="match status" value="1"/>
</dbReference>
<evidence type="ECO:0000256" key="2">
    <source>
        <dbReference type="SAM" id="SignalP"/>
    </source>
</evidence>
<protein>
    <submittedName>
        <fullName evidence="4">Inosine/uridine-preferring nucleoside hydrolase domain-containing protein</fullName>
    </submittedName>
</protein>
<dbReference type="InterPro" id="IPR036452">
    <property type="entry name" value="Ribo_hydro-like"/>
</dbReference>
<evidence type="ECO:0000256" key="1">
    <source>
        <dbReference type="ARBA" id="ARBA00009176"/>
    </source>
</evidence>
<dbReference type="InterPro" id="IPR052775">
    <property type="entry name" value="IUN_hydrolase"/>
</dbReference>
<proteinExistence type="inferred from homology"/>
<dbReference type="SUPFAM" id="SSF53590">
    <property type="entry name" value="Nucleoside hydrolase"/>
    <property type="match status" value="1"/>
</dbReference>
<dbReference type="AlphaFoldDB" id="A0A8K0SG36"/>
<sequence>MRLSISCLILGLVVVATAAARPKIIIDNDWNAGAYITFLLAIDAGYEVLGLVGDTANSWSRQTSLHALALLEIGNLSCIPVHKGTDYPLLNNEGLWETRKLLHGPLPYEGVFQPYNETAEAIGRDPSSGDPKRLALPAFVEGFPNTTLASEDAAAWMVEQVRKYPGEVLIYSGGAFTNIALATRMDSSFASSTKGLVAMGGYIDVMLYQTSGSKTLADINSDINLKIDPEASKIALTAAFPSITLVGNGANQVFPDQAYIDDVATAKTPYTNLFQKYYGTELPFWDELAMFAAIYPNHVTNATSFYVDVDTAWSSPYYGNIMAYQKILMPRSQNLQKINYINQINATALKSAMKSAMECPQCISYCGCGSKRKH</sequence>